<organism evidence="2 3">
    <name type="scientific">Eleusine coracana subsp. coracana</name>
    <dbReference type="NCBI Taxonomy" id="191504"/>
    <lineage>
        <taxon>Eukaryota</taxon>
        <taxon>Viridiplantae</taxon>
        <taxon>Streptophyta</taxon>
        <taxon>Embryophyta</taxon>
        <taxon>Tracheophyta</taxon>
        <taxon>Spermatophyta</taxon>
        <taxon>Magnoliopsida</taxon>
        <taxon>Liliopsida</taxon>
        <taxon>Poales</taxon>
        <taxon>Poaceae</taxon>
        <taxon>PACMAD clade</taxon>
        <taxon>Chloridoideae</taxon>
        <taxon>Cynodonteae</taxon>
        <taxon>Eleusininae</taxon>
        <taxon>Eleusine</taxon>
    </lineage>
</organism>
<dbReference type="InterPro" id="IPR039926">
    <property type="entry name" value="Egg_app_1"/>
</dbReference>
<reference evidence="2" key="2">
    <citation type="submission" date="2021-12" db="EMBL/GenBank/DDBJ databases">
        <title>Resequencing data analysis of finger millet.</title>
        <authorList>
            <person name="Hatakeyama M."/>
            <person name="Aluri S."/>
            <person name="Balachadran M.T."/>
            <person name="Sivarajan S.R."/>
            <person name="Poveda L."/>
            <person name="Shimizu-Inatsugi R."/>
            <person name="Schlapbach R."/>
            <person name="Sreeman S.M."/>
            <person name="Shimizu K.K."/>
        </authorList>
    </citation>
    <scope>NUCLEOTIDE SEQUENCE</scope>
</reference>
<evidence type="ECO:0000313" key="3">
    <source>
        <dbReference type="Proteomes" id="UP001054889"/>
    </source>
</evidence>
<evidence type="ECO:0000313" key="2">
    <source>
        <dbReference type="EMBL" id="GJN11085.1"/>
    </source>
</evidence>
<proteinExistence type="predicted"/>
<name>A0AAV5DLN1_ELECO</name>
<dbReference type="PANTHER" id="PTHR33333">
    <property type="entry name" value="ERYTHROCYTE MEMBRANE PROTEIN 1-LIKE"/>
    <property type="match status" value="1"/>
</dbReference>
<keyword evidence="3" id="KW-1185">Reference proteome</keyword>
<keyword evidence="1" id="KW-0472">Membrane</keyword>
<accession>A0AAV5DLN1</accession>
<dbReference type="Proteomes" id="UP001054889">
    <property type="component" value="Unassembled WGS sequence"/>
</dbReference>
<dbReference type="EMBL" id="BQKI01000018">
    <property type="protein sequence ID" value="GJN11085.1"/>
    <property type="molecule type" value="Genomic_DNA"/>
</dbReference>
<dbReference type="AlphaFoldDB" id="A0AAV5DLN1"/>
<comment type="caution">
    <text evidence="2">The sequence shown here is derived from an EMBL/GenBank/DDBJ whole genome shotgun (WGS) entry which is preliminary data.</text>
</comment>
<protein>
    <submittedName>
        <fullName evidence="2">Uncharacterized protein</fullName>
    </submittedName>
</protein>
<keyword evidence="1" id="KW-1133">Transmembrane helix</keyword>
<feature type="transmembrane region" description="Helical" evidence="1">
    <location>
        <begin position="195"/>
        <end position="222"/>
    </location>
</feature>
<feature type="transmembrane region" description="Helical" evidence="1">
    <location>
        <begin position="104"/>
        <end position="127"/>
    </location>
</feature>
<evidence type="ECO:0000256" key="1">
    <source>
        <dbReference type="SAM" id="Phobius"/>
    </source>
</evidence>
<feature type="transmembrane region" description="Helical" evidence="1">
    <location>
        <begin position="50"/>
        <end position="73"/>
    </location>
</feature>
<keyword evidence="1" id="KW-0812">Transmembrane</keyword>
<sequence length="299" mass="30911">MKSQDKSRRPQHISVHSTLLHSTPLEKRYISAMAIAETAARKLLHGARGVAAFSFGLDGLWQLIAGFFANIFAGLAHLLALPFEAIWHLLVAAANAVASGLGNLCHLVAGFFPTLFAALAGAAHQLVLPLESLWHWLASAAANAAGSITSGIDSLWRLVTGLLPHLIAALTNAAHDLGPKLESLWRWAQSAAAAAALLLAALVWFFGAAICRAVVAAAASLLPPCAQCLMKCCAVVTMKAPGAAGAVISRAAFEAAPALYCAILRAGGAVVATAVFCAWPVARCLAAPVAFLFRASVAA</sequence>
<dbReference type="PANTHER" id="PTHR33333:SF45">
    <property type="entry name" value="OS01G0341000 PROTEIN"/>
    <property type="match status" value="1"/>
</dbReference>
<reference evidence="2" key="1">
    <citation type="journal article" date="2018" name="DNA Res.">
        <title>Multiple hybrid de novo genome assembly of finger millet, an orphan allotetraploid crop.</title>
        <authorList>
            <person name="Hatakeyama M."/>
            <person name="Aluri S."/>
            <person name="Balachadran M.T."/>
            <person name="Sivarajan S.R."/>
            <person name="Patrignani A."/>
            <person name="Gruter S."/>
            <person name="Poveda L."/>
            <person name="Shimizu-Inatsugi R."/>
            <person name="Baeten J."/>
            <person name="Francoijs K.J."/>
            <person name="Nataraja K.N."/>
            <person name="Reddy Y.A.N."/>
            <person name="Phadnis S."/>
            <person name="Ravikumar R.L."/>
            <person name="Schlapbach R."/>
            <person name="Sreeman S.M."/>
            <person name="Shimizu K.K."/>
        </authorList>
    </citation>
    <scope>NUCLEOTIDE SEQUENCE</scope>
</reference>
<gene>
    <name evidence="2" type="primary">ga29251</name>
    <name evidence="2" type="ORF">PR202_ga29251</name>
</gene>
<feature type="transmembrane region" description="Helical" evidence="1">
    <location>
        <begin position="79"/>
        <end position="97"/>
    </location>
</feature>